<sequence>MFGLEAEKNYLSWNRAIVSLNEAWIDASCESGRAEGQKHSNNVTYIDDKQMMDETGRRRKLVLNDCAYRFCFSSFHLQLKFISAKSTYLKEAGDPPLWYGKINVDRQFFNEEMKDEDGQSNGGHCWTRVTDKQQMPAYPF</sequence>
<dbReference type="AlphaFoldDB" id="A0A498S4W2"/>
<gene>
    <name evidence="1" type="ORF">NAV_LOCUS1465</name>
</gene>
<dbReference type="EMBL" id="UPTC01000127">
    <property type="protein sequence ID" value="VBB26635.1"/>
    <property type="molecule type" value="Genomic_DNA"/>
</dbReference>
<reference evidence="1 2" key="1">
    <citation type="submission" date="2018-08" db="EMBL/GenBank/DDBJ databases">
        <authorList>
            <person name="Laetsch R D."/>
            <person name="Stevens L."/>
            <person name="Kumar S."/>
            <person name="Blaxter L. M."/>
        </authorList>
    </citation>
    <scope>NUCLEOTIDE SEQUENCE [LARGE SCALE GENOMIC DNA]</scope>
</reference>
<protein>
    <submittedName>
        <fullName evidence="1">Uncharacterized protein</fullName>
    </submittedName>
</protein>
<evidence type="ECO:0000313" key="2">
    <source>
        <dbReference type="Proteomes" id="UP000276991"/>
    </source>
</evidence>
<evidence type="ECO:0000313" key="1">
    <source>
        <dbReference type="EMBL" id="VBB26635.1"/>
    </source>
</evidence>
<proteinExistence type="predicted"/>
<organism evidence="1 2">
    <name type="scientific">Acanthocheilonema viteae</name>
    <name type="common">Filarial nematode worm</name>
    <name type="synonym">Dipetalonema viteae</name>
    <dbReference type="NCBI Taxonomy" id="6277"/>
    <lineage>
        <taxon>Eukaryota</taxon>
        <taxon>Metazoa</taxon>
        <taxon>Ecdysozoa</taxon>
        <taxon>Nematoda</taxon>
        <taxon>Chromadorea</taxon>
        <taxon>Rhabditida</taxon>
        <taxon>Spirurina</taxon>
        <taxon>Spiruromorpha</taxon>
        <taxon>Filarioidea</taxon>
        <taxon>Onchocercidae</taxon>
        <taxon>Acanthocheilonema</taxon>
    </lineage>
</organism>
<dbReference type="Proteomes" id="UP000276991">
    <property type="component" value="Unassembled WGS sequence"/>
</dbReference>
<keyword evidence="2" id="KW-1185">Reference proteome</keyword>
<accession>A0A498S4W2</accession>
<name>A0A498S4W2_ACAVI</name>